<reference evidence="1" key="2">
    <citation type="journal article" date="2015" name="Data Brief">
        <title>Shoot transcriptome of the giant reed, Arundo donax.</title>
        <authorList>
            <person name="Barrero R.A."/>
            <person name="Guerrero F.D."/>
            <person name="Moolhuijzen P."/>
            <person name="Goolsby J.A."/>
            <person name="Tidwell J."/>
            <person name="Bellgard S.E."/>
            <person name="Bellgard M.I."/>
        </authorList>
    </citation>
    <scope>NUCLEOTIDE SEQUENCE</scope>
    <source>
        <tissue evidence="1">Shoot tissue taken approximately 20 cm above the soil surface</tissue>
    </source>
</reference>
<protein>
    <submittedName>
        <fullName evidence="1">Uncharacterized protein</fullName>
    </submittedName>
</protein>
<reference evidence="1" key="1">
    <citation type="submission" date="2014-09" db="EMBL/GenBank/DDBJ databases">
        <authorList>
            <person name="Magalhaes I.L.F."/>
            <person name="Oliveira U."/>
            <person name="Santos F.R."/>
            <person name="Vidigal T.H.D.A."/>
            <person name="Brescovit A.D."/>
            <person name="Santos A.J."/>
        </authorList>
    </citation>
    <scope>NUCLEOTIDE SEQUENCE</scope>
    <source>
        <tissue evidence="1">Shoot tissue taken approximately 20 cm above the soil surface</tissue>
    </source>
</reference>
<sequence>MLLAALGTEQESIRTWELVRTQILGVARSK</sequence>
<evidence type="ECO:0000313" key="1">
    <source>
        <dbReference type="EMBL" id="JAD97276.1"/>
    </source>
</evidence>
<dbReference type="AlphaFoldDB" id="A0A0A9EB47"/>
<dbReference type="EMBL" id="GBRH01200619">
    <property type="protein sequence ID" value="JAD97276.1"/>
    <property type="molecule type" value="Transcribed_RNA"/>
</dbReference>
<accession>A0A0A9EB47</accession>
<organism evidence="1">
    <name type="scientific">Arundo donax</name>
    <name type="common">Giant reed</name>
    <name type="synonym">Donax arundinaceus</name>
    <dbReference type="NCBI Taxonomy" id="35708"/>
    <lineage>
        <taxon>Eukaryota</taxon>
        <taxon>Viridiplantae</taxon>
        <taxon>Streptophyta</taxon>
        <taxon>Embryophyta</taxon>
        <taxon>Tracheophyta</taxon>
        <taxon>Spermatophyta</taxon>
        <taxon>Magnoliopsida</taxon>
        <taxon>Liliopsida</taxon>
        <taxon>Poales</taxon>
        <taxon>Poaceae</taxon>
        <taxon>PACMAD clade</taxon>
        <taxon>Arundinoideae</taxon>
        <taxon>Arundineae</taxon>
        <taxon>Arundo</taxon>
    </lineage>
</organism>
<name>A0A0A9EB47_ARUDO</name>
<proteinExistence type="predicted"/>